<reference evidence="2 3" key="1">
    <citation type="submission" date="2019-06" db="EMBL/GenBank/DDBJ databases">
        <title>Genome Sequence of the Brown Rot Fungal Pathogen Monilinia fructicola.</title>
        <authorList>
            <person name="De Miccolis Angelini R.M."/>
            <person name="Landi L."/>
            <person name="Abate D."/>
            <person name="Pollastro S."/>
            <person name="Romanazzi G."/>
            <person name="Faretra F."/>
        </authorList>
    </citation>
    <scope>NUCLEOTIDE SEQUENCE [LARGE SCALE GENOMIC DNA]</scope>
    <source>
        <strain evidence="2 3">Mfrc123</strain>
    </source>
</reference>
<sequence>MEYFRYPNSNTPTTPSQTKLHHHSPKEKQPKVKKTYLSRALLNYDTKLCMTRRQIQVVKVCCSAYRCITESDSES</sequence>
<evidence type="ECO:0000313" key="3">
    <source>
        <dbReference type="Proteomes" id="UP000322873"/>
    </source>
</evidence>
<proteinExistence type="predicted"/>
<comment type="caution">
    <text evidence="2">The sequence shown here is derived from an EMBL/GenBank/DDBJ whole genome shotgun (WGS) entry which is preliminary data.</text>
</comment>
<evidence type="ECO:0000313" key="2">
    <source>
        <dbReference type="EMBL" id="KAA8568169.1"/>
    </source>
</evidence>
<feature type="compositionally biased region" description="Basic residues" evidence="1">
    <location>
        <begin position="19"/>
        <end position="32"/>
    </location>
</feature>
<dbReference type="EMBL" id="VICG01000010">
    <property type="protein sequence ID" value="KAA8568169.1"/>
    <property type="molecule type" value="Genomic_DNA"/>
</dbReference>
<dbReference type="AlphaFoldDB" id="A0A5M9JJM8"/>
<keyword evidence="3" id="KW-1185">Reference proteome</keyword>
<dbReference type="Proteomes" id="UP000322873">
    <property type="component" value="Unassembled WGS sequence"/>
</dbReference>
<accession>A0A5M9JJM8</accession>
<feature type="compositionally biased region" description="Low complexity" evidence="1">
    <location>
        <begin position="7"/>
        <end position="16"/>
    </location>
</feature>
<gene>
    <name evidence="2" type="ORF">EYC84_008564</name>
</gene>
<name>A0A5M9JJM8_MONFR</name>
<protein>
    <submittedName>
        <fullName evidence="2">Uncharacterized protein</fullName>
    </submittedName>
</protein>
<evidence type="ECO:0000256" key="1">
    <source>
        <dbReference type="SAM" id="MobiDB-lite"/>
    </source>
</evidence>
<organism evidence="2 3">
    <name type="scientific">Monilinia fructicola</name>
    <name type="common">Brown rot fungus</name>
    <name type="synonym">Ciboria fructicola</name>
    <dbReference type="NCBI Taxonomy" id="38448"/>
    <lineage>
        <taxon>Eukaryota</taxon>
        <taxon>Fungi</taxon>
        <taxon>Dikarya</taxon>
        <taxon>Ascomycota</taxon>
        <taxon>Pezizomycotina</taxon>
        <taxon>Leotiomycetes</taxon>
        <taxon>Helotiales</taxon>
        <taxon>Sclerotiniaceae</taxon>
        <taxon>Monilinia</taxon>
    </lineage>
</organism>
<feature type="region of interest" description="Disordered" evidence="1">
    <location>
        <begin position="1"/>
        <end position="32"/>
    </location>
</feature>